<name>A0AAP0EEN7_9MAGN</name>
<evidence type="ECO:0000259" key="10">
    <source>
        <dbReference type="PROSITE" id="PS50942"/>
    </source>
</evidence>
<keyword evidence="4" id="KW-0254">Endocytosis</keyword>
<dbReference type="FunFam" id="1.20.58.150:FF:000005">
    <property type="entry name" value="putative clathrin assembly protein At2g25430"/>
    <property type="match status" value="1"/>
</dbReference>
<evidence type="ECO:0000256" key="9">
    <source>
        <dbReference type="SAM" id="MobiDB-lite"/>
    </source>
</evidence>
<dbReference type="GO" id="GO:0005546">
    <property type="term" value="F:phosphatidylinositol-4,5-bisphosphate binding"/>
    <property type="evidence" value="ECO:0007669"/>
    <property type="project" value="TreeGrafter"/>
</dbReference>
<keyword evidence="8" id="KW-0968">Cytoplasmic vesicle</keyword>
<evidence type="ECO:0000256" key="3">
    <source>
        <dbReference type="ARBA" id="ARBA00004600"/>
    </source>
</evidence>
<evidence type="ECO:0000313" key="12">
    <source>
        <dbReference type="Proteomes" id="UP001420932"/>
    </source>
</evidence>
<keyword evidence="5" id="KW-0333">Golgi apparatus</keyword>
<dbReference type="PANTHER" id="PTHR22951:SF75">
    <property type="entry name" value="CLATHRIN COAT ASSEMBLY PROTEIN AP180"/>
    <property type="match status" value="1"/>
</dbReference>
<dbReference type="Gene3D" id="1.25.40.90">
    <property type="match status" value="1"/>
</dbReference>
<proteinExistence type="predicted"/>
<dbReference type="GO" id="GO:0072583">
    <property type="term" value="P:clathrin-dependent endocytosis"/>
    <property type="evidence" value="ECO:0007669"/>
    <property type="project" value="InterPro"/>
</dbReference>
<comment type="caution">
    <text evidence="11">The sequence shown here is derived from an EMBL/GenBank/DDBJ whole genome shotgun (WGS) entry which is preliminary data.</text>
</comment>
<gene>
    <name evidence="11" type="ORF">Syun_026902</name>
</gene>
<dbReference type="GO" id="GO:0030136">
    <property type="term" value="C:clathrin-coated vesicle"/>
    <property type="evidence" value="ECO:0007669"/>
    <property type="project" value="UniProtKB-SubCell"/>
</dbReference>
<keyword evidence="7" id="KW-0168">Coated pit</keyword>
<dbReference type="PANTHER" id="PTHR22951">
    <property type="entry name" value="CLATHRIN ASSEMBLY PROTEIN"/>
    <property type="match status" value="1"/>
</dbReference>
<dbReference type="GO" id="GO:0006900">
    <property type="term" value="P:vesicle budding from membrane"/>
    <property type="evidence" value="ECO:0007669"/>
    <property type="project" value="TreeGrafter"/>
</dbReference>
<dbReference type="InterPro" id="IPR014712">
    <property type="entry name" value="ANTH_dom_sf"/>
</dbReference>
<dbReference type="GO" id="GO:0000149">
    <property type="term" value="F:SNARE binding"/>
    <property type="evidence" value="ECO:0007669"/>
    <property type="project" value="TreeGrafter"/>
</dbReference>
<dbReference type="Proteomes" id="UP001420932">
    <property type="component" value="Unassembled WGS sequence"/>
</dbReference>
<evidence type="ECO:0000256" key="1">
    <source>
        <dbReference type="ARBA" id="ARBA00004132"/>
    </source>
</evidence>
<dbReference type="InterPro" id="IPR013809">
    <property type="entry name" value="ENTH"/>
</dbReference>
<feature type="compositionally biased region" description="Low complexity" evidence="9">
    <location>
        <begin position="558"/>
        <end position="573"/>
    </location>
</feature>
<accession>A0AAP0EEN7</accession>
<feature type="region of interest" description="Disordered" evidence="9">
    <location>
        <begin position="398"/>
        <end position="438"/>
    </location>
</feature>
<keyword evidence="12" id="KW-1185">Reference proteome</keyword>
<reference evidence="11 12" key="1">
    <citation type="submission" date="2024-01" db="EMBL/GenBank/DDBJ databases">
        <title>Genome assemblies of Stephania.</title>
        <authorList>
            <person name="Yang L."/>
        </authorList>
    </citation>
    <scope>NUCLEOTIDE SEQUENCE [LARGE SCALE GENOMIC DNA]</scope>
    <source>
        <strain evidence="11">YNDBR</strain>
        <tissue evidence="11">Leaf</tissue>
    </source>
</reference>
<keyword evidence="6" id="KW-0472">Membrane</keyword>
<evidence type="ECO:0000256" key="4">
    <source>
        <dbReference type="ARBA" id="ARBA00022583"/>
    </source>
</evidence>
<organism evidence="11 12">
    <name type="scientific">Stephania yunnanensis</name>
    <dbReference type="NCBI Taxonomy" id="152371"/>
    <lineage>
        <taxon>Eukaryota</taxon>
        <taxon>Viridiplantae</taxon>
        <taxon>Streptophyta</taxon>
        <taxon>Embryophyta</taxon>
        <taxon>Tracheophyta</taxon>
        <taxon>Spermatophyta</taxon>
        <taxon>Magnoliopsida</taxon>
        <taxon>Ranunculales</taxon>
        <taxon>Menispermaceae</taxon>
        <taxon>Menispermoideae</taxon>
        <taxon>Cissampelideae</taxon>
        <taxon>Stephania</taxon>
    </lineage>
</organism>
<feature type="region of interest" description="Disordered" evidence="9">
    <location>
        <begin position="556"/>
        <end position="575"/>
    </location>
</feature>
<dbReference type="InterPro" id="IPR011417">
    <property type="entry name" value="ANTH_dom"/>
</dbReference>
<feature type="region of interest" description="Disordered" evidence="9">
    <location>
        <begin position="313"/>
        <end position="361"/>
    </location>
</feature>
<evidence type="ECO:0000256" key="2">
    <source>
        <dbReference type="ARBA" id="ARBA00004555"/>
    </source>
</evidence>
<evidence type="ECO:0000256" key="8">
    <source>
        <dbReference type="ARBA" id="ARBA00023329"/>
    </source>
</evidence>
<dbReference type="CDD" id="cd16987">
    <property type="entry name" value="ANTH_N_AP180_plant"/>
    <property type="match status" value="1"/>
</dbReference>
<feature type="compositionally biased region" description="Low complexity" evidence="9">
    <location>
        <begin position="416"/>
        <end position="425"/>
    </location>
</feature>
<dbReference type="GO" id="GO:0005905">
    <property type="term" value="C:clathrin-coated pit"/>
    <property type="evidence" value="ECO:0007669"/>
    <property type="project" value="UniProtKB-SubCell"/>
</dbReference>
<dbReference type="Gene3D" id="1.20.58.150">
    <property type="entry name" value="ANTH domain"/>
    <property type="match status" value="1"/>
</dbReference>
<dbReference type="SMART" id="SM00273">
    <property type="entry name" value="ENTH"/>
    <property type="match status" value="1"/>
</dbReference>
<protein>
    <recommendedName>
        <fullName evidence="10">ENTH domain-containing protein</fullName>
    </recommendedName>
</protein>
<comment type="subcellular location">
    <subcellularLocation>
        <location evidence="1">Cytoplasmic vesicle</location>
        <location evidence="1">Clathrin-coated vesicle</location>
    </subcellularLocation>
    <subcellularLocation>
        <location evidence="2">Golgi apparatus</location>
    </subcellularLocation>
    <subcellularLocation>
        <location evidence="3">Membrane</location>
        <location evidence="3">Clathrin-coated pit</location>
    </subcellularLocation>
</comment>
<dbReference type="InterPro" id="IPR045192">
    <property type="entry name" value="AP180-like"/>
</dbReference>
<feature type="compositionally biased region" description="Basic and acidic residues" evidence="9">
    <location>
        <begin position="429"/>
        <end position="438"/>
    </location>
</feature>
<evidence type="ECO:0000256" key="5">
    <source>
        <dbReference type="ARBA" id="ARBA00023034"/>
    </source>
</evidence>
<dbReference type="GO" id="GO:0005794">
    <property type="term" value="C:Golgi apparatus"/>
    <property type="evidence" value="ECO:0007669"/>
    <property type="project" value="UniProtKB-SubCell"/>
</dbReference>
<dbReference type="InterPro" id="IPR008942">
    <property type="entry name" value="ENTH_VHS"/>
</dbReference>
<dbReference type="PROSITE" id="PS50942">
    <property type="entry name" value="ENTH"/>
    <property type="match status" value="1"/>
</dbReference>
<evidence type="ECO:0000256" key="6">
    <source>
        <dbReference type="ARBA" id="ARBA00023136"/>
    </source>
</evidence>
<feature type="compositionally biased region" description="Low complexity" evidence="9">
    <location>
        <begin position="313"/>
        <end position="337"/>
    </location>
</feature>
<sequence length="595" mass="66827">MPSKFRKAIGAVKDHTSIGIAKVSKTPSSVLDVAILKATTHEELPVDDRYVYDIINILDSTTPTSSTITSTSCARAIAKRLSRTRNWVVATKCLYVLLRLFQHGGNNSHFPHHLVSATKRGVKVLNLPNFRTTDASSNSTPWDYAYFIRTFALYLDERLQSHLKNKIVIPNKEDKTLSVKDMSLETLLDRIFCWQRMIDRIVATEPTGAAKGNRVVQTCLYGVVKESFDLYRDVSEGLNVLLDSFYQLDYQHCVDAYQVCVKAAKQFEELSSFYTLCRSIEVGRVSEYPTVDTISDVVIESLHDFLRNKSNSLHSSTSTASHNNASNGWPSTSSSSSQAPNQMHHNAEVSEPSTPFNPREGNAFYETCSERYYSEEGSNSQGGTSSCAYNYNDDEIARTNSNNSDQYGVEDTGFWSSNPPESNSELESDSERMSSKSISMDREGYEFADMNDLKGREIVFIELEQDKQEPQKEQPAQVVDGAREGWELELVKTAGDISLTDKKHDDNVVMNTFEPNSATEFFDHDPVHEHVHDQQQPTYVNPFSENVASTLTPPTGVSAAANMDDSNNSFSSFETSQVTPLSRRAILMKQQRRRR</sequence>
<dbReference type="GO" id="GO:0005545">
    <property type="term" value="F:1-phosphatidylinositol binding"/>
    <property type="evidence" value="ECO:0007669"/>
    <property type="project" value="InterPro"/>
</dbReference>
<dbReference type="GO" id="GO:0048268">
    <property type="term" value="P:clathrin coat assembly"/>
    <property type="evidence" value="ECO:0007669"/>
    <property type="project" value="InterPro"/>
</dbReference>
<feature type="domain" description="ENTH" evidence="10">
    <location>
        <begin position="23"/>
        <end position="169"/>
    </location>
</feature>
<dbReference type="GO" id="GO:0032050">
    <property type="term" value="F:clathrin heavy chain binding"/>
    <property type="evidence" value="ECO:0007669"/>
    <property type="project" value="TreeGrafter"/>
</dbReference>
<dbReference type="Pfam" id="PF07651">
    <property type="entry name" value="ANTH"/>
    <property type="match status" value="1"/>
</dbReference>
<evidence type="ECO:0000313" key="11">
    <source>
        <dbReference type="EMBL" id="KAK9091991.1"/>
    </source>
</evidence>
<dbReference type="EMBL" id="JBBNAF010000012">
    <property type="protein sequence ID" value="KAK9091991.1"/>
    <property type="molecule type" value="Genomic_DNA"/>
</dbReference>
<dbReference type="InterPro" id="IPR048050">
    <property type="entry name" value="ANTH_N_plant"/>
</dbReference>
<dbReference type="SUPFAM" id="SSF89009">
    <property type="entry name" value="GAT-like domain"/>
    <property type="match status" value="1"/>
</dbReference>
<dbReference type="AlphaFoldDB" id="A0AAP0EEN7"/>
<dbReference type="SUPFAM" id="SSF48464">
    <property type="entry name" value="ENTH/VHS domain"/>
    <property type="match status" value="1"/>
</dbReference>
<evidence type="ECO:0000256" key="7">
    <source>
        <dbReference type="ARBA" id="ARBA00023176"/>
    </source>
</evidence>